<name>A0A6C0JFB4_9ZZZZ</name>
<organism evidence="2">
    <name type="scientific">viral metagenome</name>
    <dbReference type="NCBI Taxonomy" id="1070528"/>
    <lineage>
        <taxon>unclassified sequences</taxon>
        <taxon>metagenomes</taxon>
        <taxon>organismal metagenomes</taxon>
    </lineage>
</organism>
<reference evidence="2" key="1">
    <citation type="journal article" date="2020" name="Nature">
        <title>Giant virus diversity and host interactions through global metagenomics.</title>
        <authorList>
            <person name="Schulz F."/>
            <person name="Roux S."/>
            <person name="Paez-Espino D."/>
            <person name="Jungbluth S."/>
            <person name="Walsh D.A."/>
            <person name="Denef V.J."/>
            <person name="McMahon K.D."/>
            <person name="Konstantinidis K.T."/>
            <person name="Eloe-Fadrosh E.A."/>
            <person name="Kyrpides N.C."/>
            <person name="Woyke T."/>
        </authorList>
    </citation>
    <scope>NUCLEOTIDE SEQUENCE</scope>
    <source>
        <strain evidence="2">GVMAG-M-3300027206-1</strain>
    </source>
</reference>
<protein>
    <recommendedName>
        <fullName evidence="1">Glycosyl transferase family 1 domain-containing protein</fullName>
    </recommendedName>
</protein>
<dbReference type="AlphaFoldDB" id="A0A6C0JFB4"/>
<proteinExistence type="predicted"/>
<dbReference type="Pfam" id="PF00534">
    <property type="entry name" value="Glycos_transf_1"/>
    <property type="match status" value="1"/>
</dbReference>
<dbReference type="PANTHER" id="PTHR46656:SF3">
    <property type="entry name" value="PUTATIVE-RELATED"/>
    <property type="match status" value="1"/>
</dbReference>
<dbReference type="GO" id="GO:0016757">
    <property type="term" value="F:glycosyltransferase activity"/>
    <property type="evidence" value="ECO:0007669"/>
    <property type="project" value="InterPro"/>
</dbReference>
<dbReference type="PANTHER" id="PTHR46656">
    <property type="entry name" value="PUTATIVE-RELATED"/>
    <property type="match status" value="1"/>
</dbReference>
<sequence>MKFGKIYGRFFLKQHLDQPDDDTPDLCTISELIETYPMWSQWIQQVPESRVQLYTMFETSDVHPDIIENMKLFEKVVVPFDYLKDILVKHGVNCESVNWYTSPLVTFNPQVVPKKRNPEKIVFLYVGTNDVRKNTINLVDTFTKVFEGTKHVLIMKTNNTKGLVDSPNIKYVTDKISMDELAGLYNICDYVVSFTRGEGVGLPMLEAQYFNKPVIAHDQGVFVHIKDPSWITLPSKEVPINYTEVPDFLNKVFYGTWWEVDYEKAQELIMSLIKS</sequence>
<dbReference type="EMBL" id="MN740384">
    <property type="protein sequence ID" value="QHU03601.1"/>
    <property type="molecule type" value="Genomic_DNA"/>
</dbReference>
<feature type="domain" description="Glycosyl transferase family 1" evidence="1">
    <location>
        <begin position="115"/>
        <end position="224"/>
    </location>
</feature>
<dbReference type="SUPFAM" id="SSF53756">
    <property type="entry name" value="UDP-Glycosyltransferase/glycogen phosphorylase"/>
    <property type="match status" value="1"/>
</dbReference>
<evidence type="ECO:0000259" key="1">
    <source>
        <dbReference type="Pfam" id="PF00534"/>
    </source>
</evidence>
<evidence type="ECO:0000313" key="2">
    <source>
        <dbReference type="EMBL" id="QHU03601.1"/>
    </source>
</evidence>
<dbReference type="Gene3D" id="3.40.50.2000">
    <property type="entry name" value="Glycogen Phosphorylase B"/>
    <property type="match status" value="1"/>
</dbReference>
<accession>A0A6C0JFB4</accession>
<dbReference type="InterPro" id="IPR001296">
    <property type="entry name" value="Glyco_trans_1"/>
</dbReference>